<sequence length="361" mass="40888">MIPWSPLPPAPSTLIETHAVASTLSEGHRVKAPLVSVVIVNWNGGEMLQACLHSLENCEGRDSLEVIVVDNASSDDSWKSIPPLPYPFKLLRNETNLGFAMACNQGAELGSGEFVLLLNPDSILYPQSISKVVEFLNEPAQADIGICGIQLEDERGRVSRTCSRLPTAVSLLAKSWRLDSYFPRWFPPLFMKEWDHLCTRDVEEVIGAFFLVRRDVWHQLNGLDERYFVYFEEVDFCERARPAGYRTVYFAGARARHLGGGSSKQIRGKAGFYNLRARLQYAAKHLSKRQAQLVVLHTLTIEPAIRLFEAALKLKFKRLPEIWTSYQMLWQDWLTYGIRQVAIYERPPIHQPSGSENAKAA</sequence>
<keyword evidence="2" id="KW-0808">Transferase</keyword>
<dbReference type="Proteomes" id="UP000315349">
    <property type="component" value="Chromosome"/>
</dbReference>
<dbReference type="Pfam" id="PF00535">
    <property type="entry name" value="Glycos_transf_2"/>
    <property type="match status" value="1"/>
</dbReference>
<dbReference type="InterPro" id="IPR001173">
    <property type="entry name" value="Glyco_trans_2-like"/>
</dbReference>
<dbReference type="SUPFAM" id="SSF53448">
    <property type="entry name" value="Nucleotide-diphospho-sugar transferases"/>
    <property type="match status" value="1"/>
</dbReference>
<dbReference type="GO" id="GO:0102096">
    <property type="term" value="F:decaprenyl-N-acetyl-alpha-D-glucosaminyl-pyrophosphate:dTDP-alpha-L-rhamnose rhamnosyltransferase activity"/>
    <property type="evidence" value="ECO:0007669"/>
    <property type="project" value="UniProtKB-EC"/>
</dbReference>
<dbReference type="Gene3D" id="3.90.550.10">
    <property type="entry name" value="Spore Coat Polysaccharide Biosynthesis Protein SpsA, Chain A"/>
    <property type="match status" value="1"/>
</dbReference>
<dbReference type="CDD" id="cd04186">
    <property type="entry name" value="GT_2_like_c"/>
    <property type="match status" value="1"/>
</dbReference>
<dbReference type="RefSeq" id="WP_186377640.1">
    <property type="nucleotide sequence ID" value="NZ_CP036299.1"/>
</dbReference>
<keyword evidence="3" id="KW-1185">Reference proteome</keyword>
<dbReference type="PANTHER" id="PTHR43179">
    <property type="entry name" value="RHAMNOSYLTRANSFERASE WBBL"/>
    <property type="match status" value="1"/>
</dbReference>
<dbReference type="EC" id="2.4.1.289" evidence="2"/>
<evidence type="ECO:0000259" key="1">
    <source>
        <dbReference type="Pfam" id="PF00535"/>
    </source>
</evidence>
<protein>
    <submittedName>
        <fullName evidence="2">N-acetylglucosaminyl-diphospho-decaprenol L-rhamnosyltransferase</fullName>
        <ecNumber evidence="2">2.4.1.289</ecNumber>
    </submittedName>
</protein>
<organism evidence="2 3">
    <name type="scientific">Planctopirus ephydatiae</name>
    <dbReference type="NCBI Taxonomy" id="2528019"/>
    <lineage>
        <taxon>Bacteria</taxon>
        <taxon>Pseudomonadati</taxon>
        <taxon>Planctomycetota</taxon>
        <taxon>Planctomycetia</taxon>
        <taxon>Planctomycetales</taxon>
        <taxon>Planctomycetaceae</taxon>
        <taxon>Planctopirus</taxon>
    </lineage>
</organism>
<dbReference type="PANTHER" id="PTHR43179:SF7">
    <property type="entry name" value="RHAMNOSYLTRANSFERASE WBBL"/>
    <property type="match status" value="1"/>
</dbReference>
<dbReference type="InterPro" id="IPR029044">
    <property type="entry name" value="Nucleotide-diphossugar_trans"/>
</dbReference>
<keyword evidence="2" id="KW-0328">Glycosyltransferase</keyword>
<gene>
    <name evidence="2" type="primary">wbbL</name>
    <name evidence="2" type="ORF">Spb1_34410</name>
</gene>
<dbReference type="EMBL" id="CP036299">
    <property type="protein sequence ID" value="QDV31496.1"/>
    <property type="molecule type" value="Genomic_DNA"/>
</dbReference>
<proteinExistence type="predicted"/>
<feature type="domain" description="Glycosyltransferase 2-like" evidence="1">
    <location>
        <begin position="36"/>
        <end position="216"/>
    </location>
</feature>
<name>A0A518GSC5_9PLAN</name>
<evidence type="ECO:0000313" key="3">
    <source>
        <dbReference type="Proteomes" id="UP000315349"/>
    </source>
</evidence>
<dbReference type="AlphaFoldDB" id="A0A518GSC5"/>
<dbReference type="KEGG" id="peh:Spb1_34410"/>
<evidence type="ECO:0000313" key="2">
    <source>
        <dbReference type="EMBL" id="QDV31496.1"/>
    </source>
</evidence>
<accession>A0A518GSC5</accession>
<reference evidence="2 3" key="1">
    <citation type="submission" date="2019-02" db="EMBL/GenBank/DDBJ databases">
        <title>Deep-cultivation of Planctomycetes and their phenomic and genomic characterization uncovers novel biology.</title>
        <authorList>
            <person name="Wiegand S."/>
            <person name="Jogler M."/>
            <person name="Boedeker C."/>
            <person name="Pinto D."/>
            <person name="Vollmers J."/>
            <person name="Rivas-Marin E."/>
            <person name="Kohn T."/>
            <person name="Peeters S.H."/>
            <person name="Heuer A."/>
            <person name="Rast P."/>
            <person name="Oberbeckmann S."/>
            <person name="Bunk B."/>
            <person name="Jeske O."/>
            <person name="Meyerdierks A."/>
            <person name="Storesund J.E."/>
            <person name="Kallscheuer N."/>
            <person name="Luecker S."/>
            <person name="Lage O.M."/>
            <person name="Pohl T."/>
            <person name="Merkel B.J."/>
            <person name="Hornburger P."/>
            <person name="Mueller R.-W."/>
            <person name="Bruemmer F."/>
            <person name="Labrenz M."/>
            <person name="Spormann A.M."/>
            <person name="Op den Camp H."/>
            <person name="Overmann J."/>
            <person name="Amann R."/>
            <person name="Jetten M.S.M."/>
            <person name="Mascher T."/>
            <person name="Medema M.H."/>
            <person name="Devos D.P."/>
            <person name="Kaster A.-K."/>
            <person name="Ovreas L."/>
            <person name="Rohde M."/>
            <person name="Galperin M.Y."/>
            <person name="Jogler C."/>
        </authorList>
    </citation>
    <scope>NUCLEOTIDE SEQUENCE [LARGE SCALE GENOMIC DNA]</scope>
    <source>
        <strain evidence="2 3">Spb1</strain>
    </source>
</reference>